<name>A0A811VCT4_CERCA</name>
<comment type="caution">
    <text evidence="2">The sequence shown here is derived from an EMBL/GenBank/DDBJ whole genome shotgun (WGS) entry which is preliminary data.</text>
</comment>
<gene>
    <name evidence="2" type="ORF">CCAP1982_LOCUS20110</name>
</gene>
<dbReference type="Proteomes" id="UP000606786">
    <property type="component" value="Unassembled WGS sequence"/>
</dbReference>
<dbReference type="AlphaFoldDB" id="A0A811VCT4"/>
<organism evidence="2 3">
    <name type="scientific">Ceratitis capitata</name>
    <name type="common">Mediterranean fruit fly</name>
    <name type="synonym">Tephritis capitata</name>
    <dbReference type="NCBI Taxonomy" id="7213"/>
    <lineage>
        <taxon>Eukaryota</taxon>
        <taxon>Metazoa</taxon>
        <taxon>Ecdysozoa</taxon>
        <taxon>Arthropoda</taxon>
        <taxon>Hexapoda</taxon>
        <taxon>Insecta</taxon>
        <taxon>Pterygota</taxon>
        <taxon>Neoptera</taxon>
        <taxon>Endopterygota</taxon>
        <taxon>Diptera</taxon>
        <taxon>Brachycera</taxon>
        <taxon>Muscomorpha</taxon>
        <taxon>Tephritoidea</taxon>
        <taxon>Tephritidae</taxon>
        <taxon>Ceratitis</taxon>
        <taxon>Ceratitis</taxon>
    </lineage>
</organism>
<evidence type="ECO:0000313" key="2">
    <source>
        <dbReference type="EMBL" id="CAD7011999.1"/>
    </source>
</evidence>
<keyword evidence="3" id="KW-1185">Reference proteome</keyword>
<protein>
    <submittedName>
        <fullName evidence="2">(Mediterranean fruit fly) hypothetical protein</fullName>
    </submittedName>
</protein>
<reference evidence="2" key="1">
    <citation type="submission" date="2020-11" db="EMBL/GenBank/DDBJ databases">
        <authorList>
            <person name="Whitehead M."/>
        </authorList>
    </citation>
    <scope>NUCLEOTIDE SEQUENCE</scope>
    <source>
        <strain evidence="2">EGII</strain>
    </source>
</reference>
<evidence type="ECO:0000256" key="1">
    <source>
        <dbReference type="SAM" id="MobiDB-lite"/>
    </source>
</evidence>
<feature type="compositionally biased region" description="Basic and acidic residues" evidence="1">
    <location>
        <begin position="21"/>
        <end position="30"/>
    </location>
</feature>
<evidence type="ECO:0000313" key="3">
    <source>
        <dbReference type="Proteomes" id="UP000606786"/>
    </source>
</evidence>
<feature type="non-terminal residue" evidence="2">
    <location>
        <position position="1"/>
    </location>
</feature>
<dbReference type="EMBL" id="CAJHJT010000056">
    <property type="protein sequence ID" value="CAD7011999.1"/>
    <property type="molecule type" value="Genomic_DNA"/>
</dbReference>
<accession>A0A811VCT4</accession>
<sequence length="63" mass="7132">FQNCDGKGNMQDSLIKFKPHLRGDRNDRTFCKPTALSRAGRIGLKEDEEEKAEDTGINENHAK</sequence>
<feature type="region of interest" description="Disordered" evidence="1">
    <location>
        <begin position="1"/>
        <end position="63"/>
    </location>
</feature>
<proteinExistence type="predicted"/>